<evidence type="ECO:0000313" key="2">
    <source>
        <dbReference type="Proteomes" id="UP001163321"/>
    </source>
</evidence>
<comment type="caution">
    <text evidence="1">The sequence shown here is derived from an EMBL/GenBank/DDBJ whole genome shotgun (WGS) entry which is preliminary data.</text>
</comment>
<sequence length="155" mass="16599">MAGRSSQNPCVIVTDGCLGVANILVLIVGGISFAMPTVLSVTLAIGSSALAEENAIVTRLTCIEEMASIEVLCSDKTGTLTLNQLSVDMDNLIPYNNFTAEGTRGVLDGVSEWKNGPKIWLPLRIETTSMRLDAAIDACIQPRLKLQEAALRMVY</sequence>
<evidence type="ECO:0000313" key="1">
    <source>
        <dbReference type="EMBL" id="KAI9917790.1"/>
    </source>
</evidence>
<gene>
    <name evidence="1" type="ORF">PsorP6_012696</name>
</gene>
<accession>A0ACC0WGL1</accession>
<dbReference type="Proteomes" id="UP001163321">
    <property type="component" value="Chromosome 13"/>
</dbReference>
<keyword evidence="2" id="KW-1185">Reference proteome</keyword>
<name>A0ACC0WGL1_9STRA</name>
<proteinExistence type="predicted"/>
<reference evidence="1 2" key="1">
    <citation type="journal article" date="2022" name="bioRxiv">
        <title>The genome of the oomycete Peronosclerospora sorghi, a cosmopolitan pathogen of maize and sorghum, is inflated with dispersed pseudogenes.</title>
        <authorList>
            <person name="Fletcher K."/>
            <person name="Martin F."/>
            <person name="Isakeit T."/>
            <person name="Cavanaugh K."/>
            <person name="Magill C."/>
            <person name="Michelmore R."/>
        </authorList>
    </citation>
    <scope>NUCLEOTIDE SEQUENCE [LARGE SCALE GENOMIC DNA]</scope>
    <source>
        <strain evidence="1">P6</strain>
    </source>
</reference>
<organism evidence="1 2">
    <name type="scientific">Peronosclerospora sorghi</name>
    <dbReference type="NCBI Taxonomy" id="230839"/>
    <lineage>
        <taxon>Eukaryota</taxon>
        <taxon>Sar</taxon>
        <taxon>Stramenopiles</taxon>
        <taxon>Oomycota</taxon>
        <taxon>Peronosporomycetes</taxon>
        <taxon>Peronosporales</taxon>
        <taxon>Peronosporaceae</taxon>
        <taxon>Peronosclerospora</taxon>
    </lineage>
</organism>
<dbReference type="EMBL" id="CM047592">
    <property type="protein sequence ID" value="KAI9917790.1"/>
    <property type="molecule type" value="Genomic_DNA"/>
</dbReference>
<protein>
    <submittedName>
        <fullName evidence="1">Uncharacterized protein</fullName>
    </submittedName>
</protein>